<dbReference type="Pfam" id="PF06738">
    <property type="entry name" value="ThrE"/>
    <property type="match status" value="1"/>
</dbReference>
<protein>
    <submittedName>
        <fullName evidence="5">Pheromone-regulated membrane protein</fullName>
    </submittedName>
</protein>
<feature type="transmembrane region" description="Helical" evidence="2">
    <location>
        <begin position="444"/>
        <end position="465"/>
    </location>
</feature>
<feature type="transmembrane region" description="Helical" evidence="2">
    <location>
        <begin position="631"/>
        <end position="653"/>
    </location>
</feature>
<dbReference type="InterPro" id="IPR051361">
    <property type="entry name" value="ThrE/Ser_Exporter"/>
</dbReference>
<keyword evidence="6" id="KW-1185">Reference proteome</keyword>
<evidence type="ECO:0000256" key="1">
    <source>
        <dbReference type="ARBA" id="ARBA00034125"/>
    </source>
</evidence>
<accession>A0A9N8H6W6</accession>
<feature type="transmembrane region" description="Helical" evidence="2">
    <location>
        <begin position="385"/>
        <end position="407"/>
    </location>
</feature>
<dbReference type="PANTHER" id="PTHR31082:SF4">
    <property type="entry name" value="PHEROMONE-REGULATED MEMBRANE PROTEIN 10"/>
    <property type="match status" value="1"/>
</dbReference>
<dbReference type="InterPro" id="IPR010619">
    <property type="entry name" value="ThrE-like_N"/>
</dbReference>
<evidence type="ECO:0000256" key="2">
    <source>
        <dbReference type="SAM" id="Phobius"/>
    </source>
</evidence>
<dbReference type="OrthoDB" id="43949at2759"/>
<dbReference type="Proteomes" id="UP001153069">
    <property type="component" value="Unassembled WGS sequence"/>
</dbReference>
<evidence type="ECO:0000256" key="3">
    <source>
        <dbReference type="SAM" id="SignalP"/>
    </source>
</evidence>
<keyword evidence="2" id="KW-1133">Transmembrane helix</keyword>
<proteinExistence type="inferred from homology"/>
<feature type="transmembrane region" description="Helical" evidence="2">
    <location>
        <begin position="419"/>
        <end position="438"/>
    </location>
</feature>
<feature type="chain" id="PRO_5040373950" evidence="3">
    <location>
        <begin position="29"/>
        <end position="679"/>
    </location>
</feature>
<name>A0A9N8H6W6_9STRA</name>
<gene>
    <name evidence="5" type="ORF">SEMRO_124_G059810.1</name>
</gene>
<reference evidence="5" key="1">
    <citation type="submission" date="2020-06" db="EMBL/GenBank/DDBJ databases">
        <authorList>
            <consortium name="Plant Systems Biology data submission"/>
        </authorList>
    </citation>
    <scope>NUCLEOTIDE SEQUENCE</scope>
    <source>
        <strain evidence="5">D6</strain>
    </source>
</reference>
<dbReference type="GO" id="GO:0022857">
    <property type="term" value="F:transmembrane transporter activity"/>
    <property type="evidence" value="ECO:0007669"/>
    <property type="project" value="InterPro"/>
</dbReference>
<dbReference type="EMBL" id="CAICTM010000123">
    <property type="protein sequence ID" value="CAB9501987.1"/>
    <property type="molecule type" value="Genomic_DNA"/>
</dbReference>
<keyword evidence="2" id="KW-0812">Transmembrane</keyword>
<feature type="transmembrane region" description="Helical" evidence="2">
    <location>
        <begin position="486"/>
        <end position="508"/>
    </location>
</feature>
<evidence type="ECO:0000313" key="6">
    <source>
        <dbReference type="Proteomes" id="UP001153069"/>
    </source>
</evidence>
<feature type="signal peptide" evidence="3">
    <location>
        <begin position="1"/>
        <end position="28"/>
    </location>
</feature>
<comment type="caution">
    <text evidence="5">The sequence shown here is derived from an EMBL/GenBank/DDBJ whole genome shotgun (WGS) entry which is preliminary data.</text>
</comment>
<comment type="similarity">
    <text evidence="1">Belongs to the ThrE exporter (TC 2.A.79) family.</text>
</comment>
<feature type="domain" description="Threonine/serine exporter-like N-terminal" evidence="4">
    <location>
        <begin position="343"/>
        <end position="502"/>
    </location>
</feature>
<evidence type="ECO:0000313" key="5">
    <source>
        <dbReference type="EMBL" id="CAB9501987.1"/>
    </source>
</evidence>
<evidence type="ECO:0000259" key="4">
    <source>
        <dbReference type="Pfam" id="PF06738"/>
    </source>
</evidence>
<feature type="transmembrane region" description="Helical" evidence="2">
    <location>
        <begin position="568"/>
        <end position="589"/>
    </location>
</feature>
<organism evidence="5 6">
    <name type="scientific">Seminavis robusta</name>
    <dbReference type="NCBI Taxonomy" id="568900"/>
    <lineage>
        <taxon>Eukaryota</taxon>
        <taxon>Sar</taxon>
        <taxon>Stramenopiles</taxon>
        <taxon>Ochrophyta</taxon>
        <taxon>Bacillariophyta</taxon>
        <taxon>Bacillariophyceae</taxon>
        <taxon>Bacillariophycidae</taxon>
        <taxon>Naviculales</taxon>
        <taxon>Naviculaceae</taxon>
        <taxon>Seminavis</taxon>
    </lineage>
</organism>
<dbReference type="AlphaFoldDB" id="A0A9N8H6W6"/>
<feature type="transmembrane region" description="Helical" evidence="2">
    <location>
        <begin position="601"/>
        <end position="619"/>
    </location>
</feature>
<dbReference type="PANTHER" id="PTHR31082">
    <property type="entry name" value="PHEROMONE-REGULATED MEMBRANE PROTEIN 10"/>
    <property type="match status" value="1"/>
</dbReference>
<keyword evidence="2" id="KW-0472">Membrane</keyword>
<keyword evidence="3" id="KW-0732">Signal</keyword>
<sequence length="679" mass="74564">MRSSLHVGKIEACVLVLCLCFGVSTAEAFQPAALTHALAQKQQRSFSERISALHVISPLRRKDATLDGGPLNATEPVLDNDDVPQALERTKRHYEWKEFLPKGGLIRRMRWLITGASPFTKESDEHMRGSLASLARMVILLREYERRFGVPTDGDLQVQRQVVSGITQNLYGSGCPTWILDTVMTRVHEGMTGKEGMELLILPNRCFVYYPESDNKQCAGTNLFKMSAGFDIYKLGAVEQVAVRLASFASNTKSTERFNAASFRMPRRQELDSIKRQEMRTTSKYLQDELPTQEAMASEILDLASSTYGLFFFLNNPKLQQATNETAEDDQFWEIDDSTRNIFTRLAAHEASTAMNAIQENKRQLYPQKVVNLLKIMSSAGACSMWFGGGFADMLAAASMAVTISYATTFRKLAFEEQILADVAASFAVGLCSGLLAIKWPHRFCFGAIALGSVMDYMQGFKVVYGVIEVMSRNKVTGTARLLEGILFTGLISYTMIFGLGFAFRIMFGPASALPHDYSSMLTSAHGISQKLFPLLLPLTATAWSALFRPSYGDLPLMAFHGMLAMSLSWAGAPLFLTAATVTFSAGIISRFTGRQALGNTLAGLYALVPGTYMMGALLSPNKAGFLESVLIKAIMIGLGGWTGTILCSPTILGKSSGLHGRAFGTVQPQKKHEALLHF</sequence>